<feature type="transmembrane region" description="Helical" evidence="1">
    <location>
        <begin position="215"/>
        <end position="237"/>
    </location>
</feature>
<reference evidence="3 4" key="1">
    <citation type="submission" date="2020-12" db="EMBL/GenBank/DDBJ databases">
        <title>Geomonas sp. Red259, isolated from paddy soil.</title>
        <authorList>
            <person name="Xu Z."/>
            <person name="Zhang Z."/>
            <person name="Masuda Y."/>
            <person name="Itoh H."/>
            <person name="Senoo K."/>
        </authorList>
    </citation>
    <scope>NUCLEOTIDE SEQUENCE [LARGE SCALE GENOMIC DNA]</scope>
    <source>
        <strain evidence="3 4">Red259</strain>
    </source>
</reference>
<proteinExistence type="predicted"/>
<dbReference type="GO" id="GO:0006508">
    <property type="term" value="P:proteolysis"/>
    <property type="evidence" value="ECO:0007669"/>
    <property type="project" value="UniProtKB-KW"/>
</dbReference>
<keyword evidence="4" id="KW-1185">Reference proteome</keyword>
<keyword evidence="1" id="KW-0472">Membrane</keyword>
<evidence type="ECO:0000256" key="1">
    <source>
        <dbReference type="SAM" id="Phobius"/>
    </source>
</evidence>
<organism evidence="3 4">
    <name type="scientific">Geomonas propionica</name>
    <dbReference type="NCBI Taxonomy" id="2798582"/>
    <lineage>
        <taxon>Bacteria</taxon>
        <taxon>Pseudomonadati</taxon>
        <taxon>Thermodesulfobacteriota</taxon>
        <taxon>Desulfuromonadia</taxon>
        <taxon>Geobacterales</taxon>
        <taxon>Geobacteraceae</taxon>
        <taxon>Geomonas</taxon>
    </lineage>
</organism>
<dbReference type="GO" id="GO:0008233">
    <property type="term" value="F:peptidase activity"/>
    <property type="evidence" value="ECO:0007669"/>
    <property type="project" value="UniProtKB-KW"/>
</dbReference>
<feature type="transmembrane region" description="Helical" evidence="1">
    <location>
        <begin position="167"/>
        <end position="185"/>
    </location>
</feature>
<dbReference type="Pfam" id="PF02517">
    <property type="entry name" value="Rce1-like"/>
    <property type="match status" value="1"/>
</dbReference>
<evidence type="ECO:0000313" key="4">
    <source>
        <dbReference type="Proteomes" id="UP000641025"/>
    </source>
</evidence>
<dbReference type="InterPro" id="IPR003675">
    <property type="entry name" value="Rce1/LyrA-like_dom"/>
</dbReference>
<feature type="transmembrane region" description="Helical" evidence="1">
    <location>
        <begin position="20"/>
        <end position="39"/>
    </location>
</feature>
<gene>
    <name evidence="3" type="ORF">JFN90_14820</name>
</gene>
<feature type="transmembrane region" description="Helical" evidence="1">
    <location>
        <begin position="51"/>
        <end position="69"/>
    </location>
</feature>
<sequence length="238" mass="26645">MIELTAKITRLDRGTLYRVLPFAIFMVFIGLDEVVRLLAGHQLLASPQLALHALYPVKVLSVALLLYLWRSHYGELQLKDLMRLETSSASIATGMAIFVLWINIPVTLPLIPRPAGFDPALFPEGAVRAVMVATRVTGAFIVVPVMEELFWRSFLLRYIIDPAFERVPLGRFTWGSFLAASLLFGLEHHQFAAGVIAGAAYSIVLYRTHSLMQCVLAHAVTNLALSLYVLHTGNWHYW</sequence>
<comment type="caution">
    <text evidence="3">The sequence shown here is derived from an EMBL/GenBank/DDBJ whole genome shotgun (WGS) entry which is preliminary data.</text>
</comment>
<protein>
    <submittedName>
        <fullName evidence="3">CAAX prenyl protease-related protein</fullName>
    </submittedName>
</protein>
<dbReference type="InterPro" id="IPR014346">
    <property type="entry name" value="Prenyl_protease-related"/>
</dbReference>
<dbReference type="EMBL" id="JAEMHK010000011">
    <property type="protein sequence ID" value="MBJ6801405.1"/>
    <property type="molecule type" value="Genomic_DNA"/>
</dbReference>
<evidence type="ECO:0000313" key="3">
    <source>
        <dbReference type="EMBL" id="MBJ6801405.1"/>
    </source>
</evidence>
<feature type="transmembrane region" description="Helical" evidence="1">
    <location>
        <begin position="89"/>
        <end position="106"/>
    </location>
</feature>
<feature type="domain" description="CAAX prenyl protease 2/Lysostaphin resistance protein A-like" evidence="2">
    <location>
        <begin position="136"/>
        <end position="223"/>
    </location>
</feature>
<keyword evidence="3" id="KW-0378">Hydrolase</keyword>
<feature type="transmembrane region" description="Helical" evidence="1">
    <location>
        <begin position="191"/>
        <end position="208"/>
    </location>
</feature>
<dbReference type="NCBIfam" id="TIGR03008">
    <property type="entry name" value="pepcterm_CAAX"/>
    <property type="match status" value="1"/>
</dbReference>
<dbReference type="Proteomes" id="UP000641025">
    <property type="component" value="Unassembled WGS sequence"/>
</dbReference>
<keyword evidence="3" id="KW-0645">Protease</keyword>
<evidence type="ECO:0000259" key="2">
    <source>
        <dbReference type="Pfam" id="PF02517"/>
    </source>
</evidence>
<keyword evidence="1" id="KW-1133">Transmembrane helix</keyword>
<feature type="transmembrane region" description="Helical" evidence="1">
    <location>
        <begin position="126"/>
        <end position="146"/>
    </location>
</feature>
<accession>A0ABS0YTV4</accession>
<name>A0ABS0YTV4_9BACT</name>
<dbReference type="RefSeq" id="WP_199395901.1">
    <property type="nucleotide sequence ID" value="NZ_JAEMHK010000011.1"/>
</dbReference>
<keyword evidence="1" id="KW-0812">Transmembrane</keyword>